<dbReference type="Pfam" id="PF02627">
    <property type="entry name" value="CMD"/>
    <property type="match status" value="1"/>
</dbReference>
<organism evidence="2 3">
    <name type="scientific">Litoreibacter janthinus</name>
    <dbReference type="NCBI Taxonomy" id="670154"/>
    <lineage>
        <taxon>Bacteria</taxon>
        <taxon>Pseudomonadati</taxon>
        <taxon>Pseudomonadota</taxon>
        <taxon>Alphaproteobacteria</taxon>
        <taxon>Rhodobacterales</taxon>
        <taxon>Roseobacteraceae</taxon>
        <taxon>Litoreibacter</taxon>
    </lineage>
</organism>
<protein>
    <submittedName>
        <fullName evidence="2">Alkylhydroperoxidase AhpD family core domain-containing protein</fullName>
    </submittedName>
</protein>
<dbReference type="EMBL" id="FOYO01000001">
    <property type="protein sequence ID" value="SFR48339.1"/>
    <property type="molecule type" value="Genomic_DNA"/>
</dbReference>
<reference evidence="3" key="1">
    <citation type="submission" date="2016-10" db="EMBL/GenBank/DDBJ databases">
        <authorList>
            <person name="Varghese N."/>
            <person name="Submissions S."/>
        </authorList>
    </citation>
    <scope>NUCLEOTIDE SEQUENCE [LARGE SCALE GENOMIC DNA]</scope>
    <source>
        <strain evidence="3">DSM 26921</strain>
    </source>
</reference>
<dbReference type="InterPro" id="IPR004675">
    <property type="entry name" value="AhpD_core"/>
</dbReference>
<evidence type="ECO:0000313" key="3">
    <source>
        <dbReference type="Proteomes" id="UP000199658"/>
    </source>
</evidence>
<dbReference type="SUPFAM" id="SSF69118">
    <property type="entry name" value="AhpD-like"/>
    <property type="match status" value="1"/>
</dbReference>
<dbReference type="STRING" id="670154.SAMN04488002_2334"/>
<proteinExistence type="predicted"/>
<keyword evidence="2" id="KW-0560">Oxidoreductase</keyword>
<feature type="domain" description="Carboxymuconolactone decarboxylase-like" evidence="1">
    <location>
        <begin position="34"/>
        <end position="99"/>
    </location>
</feature>
<dbReference type="PANTHER" id="PTHR34846">
    <property type="entry name" value="4-CARBOXYMUCONOLACTONE DECARBOXYLASE FAMILY PROTEIN (AFU_ORTHOLOGUE AFUA_6G11590)"/>
    <property type="match status" value="1"/>
</dbReference>
<dbReference type="GO" id="GO:0051920">
    <property type="term" value="F:peroxiredoxin activity"/>
    <property type="evidence" value="ECO:0007669"/>
    <property type="project" value="InterPro"/>
</dbReference>
<dbReference type="NCBIfam" id="TIGR00778">
    <property type="entry name" value="ahpD_dom"/>
    <property type="match status" value="1"/>
</dbReference>
<evidence type="ECO:0000259" key="1">
    <source>
        <dbReference type="Pfam" id="PF02627"/>
    </source>
</evidence>
<dbReference type="AlphaFoldDB" id="A0A1I6H1M9"/>
<keyword evidence="2" id="KW-0575">Peroxidase</keyword>
<dbReference type="PANTHER" id="PTHR34846:SF10">
    <property type="entry name" value="CYTOPLASMIC PROTEIN"/>
    <property type="match status" value="1"/>
</dbReference>
<dbReference type="Gene3D" id="1.20.1290.10">
    <property type="entry name" value="AhpD-like"/>
    <property type="match status" value="1"/>
</dbReference>
<dbReference type="InterPro" id="IPR029032">
    <property type="entry name" value="AhpD-like"/>
</dbReference>
<dbReference type="Proteomes" id="UP000199658">
    <property type="component" value="Unassembled WGS sequence"/>
</dbReference>
<gene>
    <name evidence="2" type="ORF">SAMN04488002_2334</name>
</gene>
<keyword evidence="3" id="KW-1185">Reference proteome</keyword>
<accession>A0A1I6H1M9</accession>
<dbReference type="RefSeq" id="WP_090216904.1">
    <property type="nucleotide sequence ID" value="NZ_FOYO01000001.1"/>
</dbReference>
<dbReference type="OrthoDB" id="9801997at2"/>
<evidence type="ECO:0000313" key="2">
    <source>
        <dbReference type="EMBL" id="SFR48339.1"/>
    </source>
</evidence>
<sequence length="154" mass="16931">MSDITFKNTRFEPDLVDFHGIAQQMAKSVGYTADMAVEKQLAQLLRLRVAQINACSYCLILHTKAAHDQGIHPAKVAHLQSWQESTLFSAAEQAALGYCEALTDYTPAAFASLHEAMTEYFAETEIAEAAAIVINMNLWTRLKLAQGATPVLES</sequence>
<dbReference type="InterPro" id="IPR003779">
    <property type="entry name" value="CMD-like"/>
</dbReference>
<name>A0A1I6H1M9_9RHOB</name>